<keyword evidence="2" id="KW-1185">Reference proteome</keyword>
<evidence type="ECO:0000313" key="1">
    <source>
        <dbReference type="EMBL" id="GAB0205611.1"/>
    </source>
</evidence>
<dbReference type="EMBL" id="BAAFJT010000040">
    <property type="protein sequence ID" value="GAB0205611.1"/>
    <property type="molecule type" value="Genomic_DNA"/>
</dbReference>
<evidence type="ECO:0000313" key="2">
    <source>
        <dbReference type="Proteomes" id="UP001623348"/>
    </source>
</evidence>
<proteinExistence type="predicted"/>
<accession>A0ABC9Y760</accession>
<dbReference type="AlphaFoldDB" id="A0ABC9Y760"/>
<organism evidence="1 2">
    <name type="scientific">Grus japonensis</name>
    <name type="common">Japanese crane</name>
    <name type="synonym">Red-crowned crane</name>
    <dbReference type="NCBI Taxonomy" id="30415"/>
    <lineage>
        <taxon>Eukaryota</taxon>
        <taxon>Metazoa</taxon>
        <taxon>Chordata</taxon>
        <taxon>Craniata</taxon>
        <taxon>Vertebrata</taxon>
        <taxon>Euteleostomi</taxon>
        <taxon>Archelosauria</taxon>
        <taxon>Archosauria</taxon>
        <taxon>Dinosauria</taxon>
        <taxon>Saurischia</taxon>
        <taxon>Theropoda</taxon>
        <taxon>Coelurosauria</taxon>
        <taxon>Aves</taxon>
        <taxon>Neognathae</taxon>
        <taxon>Neoaves</taxon>
        <taxon>Gruiformes</taxon>
        <taxon>Gruidae</taxon>
        <taxon>Grus</taxon>
    </lineage>
</organism>
<comment type="caution">
    <text evidence="1">The sequence shown here is derived from an EMBL/GenBank/DDBJ whole genome shotgun (WGS) entry which is preliminary data.</text>
</comment>
<reference evidence="1 2" key="1">
    <citation type="submission" date="2024-06" db="EMBL/GenBank/DDBJ databases">
        <title>The draft genome of Grus japonensis, version 3.</title>
        <authorList>
            <person name="Nabeshima K."/>
            <person name="Suzuki S."/>
            <person name="Onuma M."/>
        </authorList>
    </citation>
    <scope>NUCLEOTIDE SEQUENCE [LARGE SCALE GENOMIC DNA]</scope>
    <source>
        <strain evidence="1 2">451A</strain>
    </source>
</reference>
<protein>
    <submittedName>
        <fullName evidence="1">Uncharacterized protein</fullName>
    </submittedName>
</protein>
<name>A0ABC9Y760_GRUJA</name>
<sequence length="116" mass="13608">MIRGLEHLSYEDRLRELGLFSLEKRRLEGDLIAAFQYLKGPTEELETVYWSDMACSDRTRGNVLKLKEGRFRLDVRKKIFSMRAVRHWNRLPKEVVDAPSLEVFKARLDEALGNLV</sequence>
<dbReference type="Proteomes" id="UP001623348">
    <property type="component" value="Unassembled WGS sequence"/>
</dbReference>
<gene>
    <name evidence="1" type="ORF">GRJ2_003026700</name>
</gene>